<keyword evidence="3 10" id="KW-0813">Transport</keyword>
<evidence type="ECO:0000256" key="10">
    <source>
        <dbReference type="RuleBase" id="RU000488"/>
    </source>
</evidence>
<keyword evidence="4 9" id="KW-0812">Transmembrane</keyword>
<name>A0A0D3KYD2_EMIH1</name>
<dbReference type="PaxDb" id="2903-EOD40767"/>
<feature type="repeat" description="Solcar" evidence="9">
    <location>
        <begin position="214"/>
        <end position="301"/>
    </location>
</feature>
<reference evidence="12" key="1">
    <citation type="journal article" date="2013" name="Nature">
        <title>Pan genome of the phytoplankton Emiliania underpins its global distribution.</title>
        <authorList>
            <person name="Read B.A."/>
            <person name="Kegel J."/>
            <person name="Klute M.J."/>
            <person name="Kuo A."/>
            <person name="Lefebvre S.C."/>
            <person name="Maumus F."/>
            <person name="Mayer C."/>
            <person name="Miller J."/>
            <person name="Monier A."/>
            <person name="Salamov A."/>
            <person name="Young J."/>
            <person name="Aguilar M."/>
            <person name="Claverie J.M."/>
            <person name="Frickenhaus S."/>
            <person name="Gonzalez K."/>
            <person name="Herman E.K."/>
            <person name="Lin Y.C."/>
            <person name="Napier J."/>
            <person name="Ogata H."/>
            <person name="Sarno A.F."/>
            <person name="Shmutz J."/>
            <person name="Schroeder D."/>
            <person name="de Vargas C."/>
            <person name="Verret F."/>
            <person name="von Dassow P."/>
            <person name="Valentin K."/>
            <person name="Van de Peer Y."/>
            <person name="Wheeler G."/>
            <person name="Dacks J.B."/>
            <person name="Delwiche C.F."/>
            <person name="Dyhrman S.T."/>
            <person name="Glockner G."/>
            <person name="John U."/>
            <person name="Richards T."/>
            <person name="Worden A.Z."/>
            <person name="Zhang X."/>
            <person name="Grigoriev I.V."/>
            <person name="Allen A.E."/>
            <person name="Bidle K."/>
            <person name="Borodovsky M."/>
            <person name="Bowler C."/>
            <person name="Brownlee C."/>
            <person name="Cock J.M."/>
            <person name="Elias M."/>
            <person name="Gladyshev V.N."/>
            <person name="Groth M."/>
            <person name="Guda C."/>
            <person name="Hadaegh A."/>
            <person name="Iglesias-Rodriguez M.D."/>
            <person name="Jenkins J."/>
            <person name="Jones B.M."/>
            <person name="Lawson T."/>
            <person name="Leese F."/>
            <person name="Lindquist E."/>
            <person name="Lobanov A."/>
            <person name="Lomsadze A."/>
            <person name="Malik S.B."/>
            <person name="Marsh M.E."/>
            <person name="Mackinder L."/>
            <person name="Mock T."/>
            <person name="Mueller-Roeber B."/>
            <person name="Pagarete A."/>
            <person name="Parker M."/>
            <person name="Probert I."/>
            <person name="Quesneville H."/>
            <person name="Raines C."/>
            <person name="Rensing S.A."/>
            <person name="Riano-Pachon D.M."/>
            <person name="Richier S."/>
            <person name="Rokitta S."/>
            <person name="Shiraiwa Y."/>
            <person name="Soanes D.M."/>
            <person name="van der Giezen M."/>
            <person name="Wahlund T.M."/>
            <person name="Williams B."/>
            <person name="Wilson W."/>
            <person name="Wolfe G."/>
            <person name="Wurch L.L."/>
        </authorList>
    </citation>
    <scope>NUCLEOTIDE SEQUENCE</scope>
</reference>
<dbReference type="Proteomes" id="UP000013827">
    <property type="component" value="Unassembled WGS sequence"/>
</dbReference>
<organism evidence="11 12">
    <name type="scientific">Emiliania huxleyi (strain CCMP1516)</name>
    <dbReference type="NCBI Taxonomy" id="280463"/>
    <lineage>
        <taxon>Eukaryota</taxon>
        <taxon>Haptista</taxon>
        <taxon>Haptophyta</taxon>
        <taxon>Prymnesiophyceae</taxon>
        <taxon>Isochrysidales</taxon>
        <taxon>Noelaerhabdaceae</taxon>
        <taxon>Emiliania</taxon>
    </lineage>
</organism>
<dbReference type="GO" id="GO:0006843">
    <property type="term" value="P:mitochondrial citrate transmembrane transport"/>
    <property type="evidence" value="ECO:0007669"/>
    <property type="project" value="TreeGrafter"/>
</dbReference>
<keyword evidence="7" id="KW-0496">Mitochondrion</keyword>
<evidence type="ECO:0000256" key="2">
    <source>
        <dbReference type="ARBA" id="ARBA00006375"/>
    </source>
</evidence>
<evidence type="ECO:0000256" key="9">
    <source>
        <dbReference type="PROSITE-ProRule" id="PRU00282"/>
    </source>
</evidence>
<dbReference type="EnsemblProtists" id="EOD40767">
    <property type="protein sequence ID" value="EOD40767"/>
    <property type="gene ID" value="EMIHUDRAFT_222552"/>
</dbReference>
<evidence type="ECO:0000256" key="8">
    <source>
        <dbReference type="ARBA" id="ARBA00023136"/>
    </source>
</evidence>
<evidence type="ECO:0000256" key="6">
    <source>
        <dbReference type="ARBA" id="ARBA00022989"/>
    </source>
</evidence>
<dbReference type="GO" id="GO:0071913">
    <property type="term" value="F:citrate secondary active transmembrane transporter activity"/>
    <property type="evidence" value="ECO:0007669"/>
    <property type="project" value="TreeGrafter"/>
</dbReference>
<proteinExistence type="inferred from homology"/>
<dbReference type="GO" id="GO:0031966">
    <property type="term" value="C:mitochondrial membrane"/>
    <property type="evidence" value="ECO:0007669"/>
    <property type="project" value="UniProtKB-SubCell"/>
</dbReference>
<evidence type="ECO:0000256" key="4">
    <source>
        <dbReference type="ARBA" id="ARBA00022692"/>
    </source>
</evidence>
<reference evidence="11" key="2">
    <citation type="submission" date="2024-10" db="UniProtKB">
        <authorList>
            <consortium name="EnsemblProtists"/>
        </authorList>
    </citation>
    <scope>IDENTIFICATION</scope>
</reference>
<keyword evidence="12" id="KW-1185">Reference proteome</keyword>
<dbReference type="PROSITE" id="PS50920">
    <property type="entry name" value="SOLCAR"/>
    <property type="match status" value="1"/>
</dbReference>
<comment type="subcellular location">
    <subcellularLocation>
        <location evidence="1">Mitochondrion membrane</location>
        <topology evidence="1">Multi-pass membrane protein</topology>
    </subcellularLocation>
</comment>
<dbReference type="PANTHER" id="PTHR45788:SF4">
    <property type="entry name" value="TRICARBOXYLATE TRANSPORT PROTEIN, MITOCHONDRIAL"/>
    <property type="match status" value="1"/>
</dbReference>
<dbReference type="HOGENOM" id="CLU_061075_0_0_1"/>
<dbReference type="InterPro" id="IPR049563">
    <property type="entry name" value="TXTP-like"/>
</dbReference>
<evidence type="ECO:0000256" key="3">
    <source>
        <dbReference type="ARBA" id="ARBA00022448"/>
    </source>
</evidence>
<keyword evidence="5" id="KW-0677">Repeat</keyword>
<evidence type="ECO:0000313" key="12">
    <source>
        <dbReference type="Proteomes" id="UP000013827"/>
    </source>
</evidence>
<evidence type="ECO:0000256" key="5">
    <source>
        <dbReference type="ARBA" id="ARBA00022737"/>
    </source>
</evidence>
<accession>A0A0D3KYD2</accession>
<evidence type="ECO:0008006" key="13">
    <source>
        <dbReference type="Google" id="ProtNLM"/>
    </source>
</evidence>
<dbReference type="InterPro" id="IPR023395">
    <property type="entry name" value="MCP_dom_sf"/>
</dbReference>
<evidence type="ECO:0000313" key="11">
    <source>
        <dbReference type="EnsemblProtists" id="EOD40767"/>
    </source>
</evidence>
<sequence>MAASKAVRVGLRVPPLVIALRVEWVSRVMSDREALQRLSGGENCLLGMVTGVMAKSCNYPFLVWKNTQQQGLPISTTWTTAKGSFSPLQVYRGLPMACMNLGGTNAVQFGATGFFQKLLAGSGMGQDGVQVGGAFLGGLASGIPCSIWELCMIQQQRFGGSTLGTPARIVQEYGASSLSRGATMTMGREAMFTMSMLGVTPLIQQKLVESSGWERNTALAAGSLSGALLAGVITHPMDTIKSCMQGDLGRAKYDGIVQTGKAIAAEHGVVQGLFKGLFYRIALISTTFFLVNTFKQRTVPLLFPHALKEADKAR</sequence>
<dbReference type="Gene3D" id="1.50.40.10">
    <property type="entry name" value="Mitochondrial carrier domain"/>
    <property type="match status" value="1"/>
</dbReference>
<dbReference type="GeneID" id="17286038"/>
<keyword evidence="6" id="KW-1133">Transmembrane helix</keyword>
<dbReference type="PANTHER" id="PTHR45788">
    <property type="entry name" value="SUCCINATE/FUMARATE MITOCHONDRIAL TRANSPORTER-RELATED"/>
    <property type="match status" value="1"/>
</dbReference>
<evidence type="ECO:0000256" key="7">
    <source>
        <dbReference type="ARBA" id="ARBA00023128"/>
    </source>
</evidence>
<protein>
    <recommendedName>
        <fullName evidence="13">Mitochondrial carrier protein</fullName>
    </recommendedName>
</protein>
<comment type="similarity">
    <text evidence="2 10">Belongs to the mitochondrial carrier (TC 2.A.29) family.</text>
</comment>
<keyword evidence="8 9" id="KW-0472">Membrane</keyword>
<dbReference type="KEGG" id="ehx:EMIHUDRAFT_222552"/>
<dbReference type="RefSeq" id="XP_005793196.1">
    <property type="nucleotide sequence ID" value="XM_005793139.1"/>
</dbReference>
<dbReference type="SUPFAM" id="SSF103506">
    <property type="entry name" value="Mitochondrial carrier"/>
    <property type="match status" value="1"/>
</dbReference>
<evidence type="ECO:0000256" key="1">
    <source>
        <dbReference type="ARBA" id="ARBA00004225"/>
    </source>
</evidence>
<dbReference type="Pfam" id="PF00153">
    <property type="entry name" value="Mito_carr"/>
    <property type="match status" value="1"/>
</dbReference>
<dbReference type="AlphaFoldDB" id="A0A0D3KYD2"/>
<dbReference type="InterPro" id="IPR018108">
    <property type="entry name" value="MCP_transmembrane"/>
</dbReference>